<comment type="caution">
    <text evidence="1">The sequence shown here is derived from an EMBL/GenBank/DDBJ whole genome shotgun (WGS) entry which is preliminary data.</text>
</comment>
<keyword evidence="2" id="KW-1185">Reference proteome</keyword>
<protein>
    <submittedName>
        <fullName evidence="1">Uncharacterized protein</fullName>
    </submittedName>
</protein>
<reference evidence="1 2" key="1">
    <citation type="submission" date="2024-05" db="EMBL/GenBank/DDBJ databases">
        <title>A high-quality chromosomal-level genome assembly of Topmouth culter (Culter alburnus).</title>
        <authorList>
            <person name="Zhao H."/>
        </authorList>
    </citation>
    <scope>NUCLEOTIDE SEQUENCE [LARGE SCALE GENOMIC DNA]</scope>
    <source>
        <strain evidence="1">CATC2023</strain>
        <tissue evidence="1">Muscle</tissue>
    </source>
</reference>
<dbReference type="EMBL" id="JAWDJR010000002">
    <property type="protein sequence ID" value="KAK9979624.1"/>
    <property type="molecule type" value="Genomic_DNA"/>
</dbReference>
<name>A0AAW2B4A0_CULAL</name>
<proteinExistence type="predicted"/>
<sequence length="120" mass="13521">MGKQVNLGVIISSNYAVNKANEISQVWVSCSLISLWGLLPLSVSVSLLNNRQLWQMEPYPHRSREALDLKSDVRDGCHERTRLIQALTDFPSKTNQQTAGQRGGKWLLLEHACNQGTEFK</sequence>
<evidence type="ECO:0000313" key="2">
    <source>
        <dbReference type="Proteomes" id="UP001479290"/>
    </source>
</evidence>
<accession>A0AAW2B4A0</accession>
<evidence type="ECO:0000313" key="1">
    <source>
        <dbReference type="EMBL" id="KAK9979624.1"/>
    </source>
</evidence>
<dbReference type="AlphaFoldDB" id="A0AAW2B4A0"/>
<organism evidence="1 2">
    <name type="scientific">Culter alburnus</name>
    <name type="common">Topmouth culter</name>
    <dbReference type="NCBI Taxonomy" id="194366"/>
    <lineage>
        <taxon>Eukaryota</taxon>
        <taxon>Metazoa</taxon>
        <taxon>Chordata</taxon>
        <taxon>Craniata</taxon>
        <taxon>Vertebrata</taxon>
        <taxon>Euteleostomi</taxon>
        <taxon>Actinopterygii</taxon>
        <taxon>Neopterygii</taxon>
        <taxon>Teleostei</taxon>
        <taxon>Ostariophysi</taxon>
        <taxon>Cypriniformes</taxon>
        <taxon>Xenocyprididae</taxon>
        <taxon>Xenocypridinae</taxon>
        <taxon>Culter</taxon>
    </lineage>
</organism>
<gene>
    <name evidence="1" type="ORF">ABG768_013043</name>
</gene>
<dbReference type="Proteomes" id="UP001479290">
    <property type="component" value="Unassembled WGS sequence"/>
</dbReference>